<dbReference type="EMBL" id="LAZR01000314">
    <property type="protein sequence ID" value="KKN75146.1"/>
    <property type="molecule type" value="Genomic_DNA"/>
</dbReference>
<gene>
    <name evidence="1" type="ORF">LCGC14_0383050</name>
</gene>
<reference evidence="1" key="1">
    <citation type="journal article" date="2015" name="Nature">
        <title>Complex archaea that bridge the gap between prokaryotes and eukaryotes.</title>
        <authorList>
            <person name="Spang A."/>
            <person name="Saw J.H."/>
            <person name="Jorgensen S.L."/>
            <person name="Zaremba-Niedzwiedzka K."/>
            <person name="Martijn J."/>
            <person name="Lind A.E."/>
            <person name="van Eijk R."/>
            <person name="Schleper C."/>
            <person name="Guy L."/>
            <person name="Ettema T.J."/>
        </authorList>
    </citation>
    <scope>NUCLEOTIDE SEQUENCE</scope>
</reference>
<organism evidence="1">
    <name type="scientific">marine sediment metagenome</name>
    <dbReference type="NCBI Taxonomy" id="412755"/>
    <lineage>
        <taxon>unclassified sequences</taxon>
        <taxon>metagenomes</taxon>
        <taxon>ecological metagenomes</taxon>
    </lineage>
</organism>
<dbReference type="AlphaFoldDB" id="A0A0F9VNT6"/>
<evidence type="ECO:0000313" key="1">
    <source>
        <dbReference type="EMBL" id="KKN75146.1"/>
    </source>
</evidence>
<name>A0A0F9VNT6_9ZZZZ</name>
<accession>A0A0F9VNT6</accession>
<protein>
    <submittedName>
        <fullName evidence="1">Uncharacterized protein</fullName>
    </submittedName>
</protein>
<proteinExistence type="predicted"/>
<sequence length="228" mass="24282">MVFDNELVLRDDTADLDSSEVVAVALAVNSDGARVADLNSRVRPRGDSEGVIHLTATLTLPGAPSTYQVNLALNIQQSDNLGFGWETIASFPTLYSFTRMISVTVTTAFVAADIGGTLTGQSTNDTGTLRWMHPDALTVGKVANLIINMDAVGDVFDNASEEVRAGTTGIGNMTKIGFVEVKPRLGGPGTFTRGFSVTKRYLRGNWTASGGNFGKAQLMLSPYPFKTI</sequence>
<comment type="caution">
    <text evidence="1">The sequence shown here is derived from an EMBL/GenBank/DDBJ whole genome shotgun (WGS) entry which is preliminary data.</text>
</comment>